<comment type="caution">
    <text evidence="2">The sequence shown here is derived from an EMBL/GenBank/DDBJ whole genome shotgun (WGS) entry which is preliminary data.</text>
</comment>
<evidence type="ECO:0000256" key="1">
    <source>
        <dbReference type="SAM" id="MobiDB-lite"/>
    </source>
</evidence>
<feature type="compositionally biased region" description="Basic and acidic residues" evidence="1">
    <location>
        <begin position="583"/>
        <end position="598"/>
    </location>
</feature>
<dbReference type="InterPro" id="IPR040227">
    <property type="entry name" value="Nibrin-rel"/>
</dbReference>
<accession>A0ABD3MH36</accession>
<protein>
    <recommendedName>
        <fullName evidence="4">FHA domain-containing protein</fullName>
    </recommendedName>
</protein>
<proteinExistence type="predicted"/>
<dbReference type="SUPFAM" id="SSF49879">
    <property type="entry name" value="SMAD/FHA domain"/>
    <property type="match status" value="1"/>
</dbReference>
<dbReference type="Proteomes" id="UP001530315">
    <property type="component" value="Unassembled WGS sequence"/>
</dbReference>
<feature type="compositionally biased region" description="Acidic residues" evidence="1">
    <location>
        <begin position="181"/>
        <end position="194"/>
    </location>
</feature>
<evidence type="ECO:0000313" key="3">
    <source>
        <dbReference type="Proteomes" id="UP001530315"/>
    </source>
</evidence>
<feature type="compositionally biased region" description="Polar residues" evidence="1">
    <location>
        <begin position="235"/>
        <end position="249"/>
    </location>
</feature>
<feature type="compositionally biased region" description="Basic and acidic residues" evidence="1">
    <location>
        <begin position="567"/>
        <end position="576"/>
    </location>
</feature>
<dbReference type="EMBL" id="JALLAZ020001806">
    <property type="protein sequence ID" value="KAL3763233.1"/>
    <property type="molecule type" value="Genomic_DNA"/>
</dbReference>
<dbReference type="Gene3D" id="2.60.200.20">
    <property type="match status" value="1"/>
</dbReference>
<sequence>MLLRVTKVSGGNTAADPRPSPDPPLHACLSTAVAPERHAVDSSGGSLGGSQLIGGVPHAVVPLSPPPNSADDFSGEILTVGRKDCAVTLEDKCVSRTHATIALLSNRPPMEHAGRALLDGLLDDGRVMMEYGTPSTPEEKRACEASTSGVICVVRDKGSKFGTYVSVDETLSTGCSRGSNDDDDETGDETDDGGDGAAERIGYVELTEKQIRAVRLLSDDDGTKTTAPPKFQRLGENQSRPLPQLSHSGTGSRHAIVLFGPQGSAIRLSLVPLTLTFSRVKAPELDPILASLQYVGASHSLEWDVRNSTHLVAPEKTAAAKGIMAWACRRPVVTTGFVEALLRRRDAREGLPREEDYRPKGTWDANLKYTPEPSTALRGYLIAVMVDDDNAPLAQSAGAEVLPIHEEAPSSSRAEFESWWQTRTQKALANGLAVAVVASSSKRCKHFADWLRQDEGVRFTNAKNIAKAITNNNGEGDLLLDVDKAVIEKVGRPPEAGLEGVPGVDSTYMSTMAEASAESPEDAVETFENTDATENHFPPNDEIDVMPVSTRRKRPQEEELGNIAKHLGGEEQQPDRQKRRRKNQDEEALAKEVGRGEEDIQAEEPVAAAINQEKVVDESSDDEPGLPAERMPLPTSEDGWLIAAPKRRKAFRKGRDEDFGSAAETEKVSGLIVREYIPPNRGSRGRGATVGRATSKKKDFKRCKRTSRIAEYPLLLLFRKNSVLLGYTTFNPNGGTNQNHNNVPKIRLVDVLPKESARQLLLQQQQENLEREQELADHLFNDGGAVGGRKHGGGNMLSYLSQSTTNRGRGRR</sequence>
<keyword evidence="3" id="KW-1185">Reference proteome</keyword>
<feature type="region of interest" description="Disordered" evidence="1">
    <location>
        <begin position="677"/>
        <end position="698"/>
    </location>
</feature>
<feature type="region of interest" description="Disordered" evidence="1">
    <location>
        <begin position="216"/>
        <end position="249"/>
    </location>
</feature>
<dbReference type="PANTHER" id="PTHR12162">
    <property type="entry name" value="NIBRIN-RELATED"/>
    <property type="match status" value="1"/>
</dbReference>
<feature type="region of interest" description="Disordered" evidence="1">
    <location>
        <begin position="172"/>
        <end position="200"/>
    </location>
</feature>
<evidence type="ECO:0000313" key="2">
    <source>
        <dbReference type="EMBL" id="KAL3763233.1"/>
    </source>
</evidence>
<organism evidence="2 3">
    <name type="scientific">Stephanodiscus triporus</name>
    <dbReference type="NCBI Taxonomy" id="2934178"/>
    <lineage>
        <taxon>Eukaryota</taxon>
        <taxon>Sar</taxon>
        <taxon>Stramenopiles</taxon>
        <taxon>Ochrophyta</taxon>
        <taxon>Bacillariophyta</taxon>
        <taxon>Coscinodiscophyceae</taxon>
        <taxon>Thalassiosirophycidae</taxon>
        <taxon>Stephanodiscales</taxon>
        <taxon>Stephanodiscaceae</taxon>
        <taxon>Stephanodiscus</taxon>
    </lineage>
</organism>
<dbReference type="InterPro" id="IPR008984">
    <property type="entry name" value="SMAD_FHA_dom_sf"/>
</dbReference>
<feature type="region of interest" description="Disordered" evidence="1">
    <location>
        <begin position="783"/>
        <end position="812"/>
    </location>
</feature>
<name>A0ABD3MH36_9STRA</name>
<dbReference type="PANTHER" id="PTHR12162:SF0">
    <property type="entry name" value="NIBRIN"/>
    <property type="match status" value="1"/>
</dbReference>
<feature type="region of interest" description="Disordered" evidence="1">
    <location>
        <begin position="517"/>
        <end position="598"/>
    </location>
</feature>
<evidence type="ECO:0008006" key="4">
    <source>
        <dbReference type="Google" id="ProtNLM"/>
    </source>
</evidence>
<feature type="region of interest" description="Disordered" evidence="1">
    <location>
        <begin position="614"/>
        <end position="635"/>
    </location>
</feature>
<dbReference type="AlphaFoldDB" id="A0ABD3MH36"/>
<feature type="compositionally biased region" description="Polar residues" evidence="1">
    <location>
        <begin position="798"/>
        <end position="812"/>
    </location>
</feature>
<reference evidence="2 3" key="1">
    <citation type="submission" date="2024-10" db="EMBL/GenBank/DDBJ databases">
        <title>Updated reference genomes for cyclostephanoid diatoms.</title>
        <authorList>
            <person name="Roberts W.R."/>
            <person name="Alverson A.J."/>
        </authorList>
    </citation>
    <scope>NUCLEOTIDE SEQUENCE [LARGE SCALE GENOMIC DNA]</scope>
    <source>
        <strain evidence="2 3">AJA276-08</strain>
    </source>
</reference>
<gene>
    <name evidence="2" type="ORF">ACHAW5_005500</name>
</gene>